<dbReference type="FunFam" id="2.40.70.10:FF:000011">
    <property type="entry name" value="Aspartic protease"/>
    <property type="match status" value="1"/>
</dbReference>
<evidence type="ECO:0000256" key="9">
    <source>
        <dbReference type="RuleBase" id="RU000454"/>
    </source>
</evidence>
<dbReference type="SUPFAM" id="SSF50630">
    <property type="entry name" value="Acid proteases"/>
    <property type="match status" value="1"/>
</dbReference>
<feature type="active site" evidence="8">
    <location>
        <position position="278"/>
    </location>
</feature>
<protein>
    <recommendedName>
        <fullName evidence="7">Probable aspartic-type endopeptidase OPSB</fullName>
    </recommendedName>
    <alternativeName>
        <fullName evidence="6">Probable aspartic-type endopeptidase opsB</fullName>
    </alternativeName>
</protein>
<proteinExistence type="inferred from homology"/>
<evidence type="ECO:0000313" key="12">
    <source>
        <dbReference type="EMBL" id="RFU35891.1"/>
    </source>
</evidence>
<evidence type="ECO:0000313" key="13">
    <source>
        <dbReference type="Proteomes" id="UP000258309"/>
    </source>
</evidence>
<evidence type="ECO:0000259" key="11">
    <source>
        <dbReference type="PROSITE" id="PS51767"/>
    </source>
</evidence>
<dbReference type="InterPro" id="IPR001969">
    <property type="entry name" value="Aspartic_peptidase_AS"/>
</dbReference>
<dbReference type="InterPro" id="IPR033121">
    <property type="entry name" value="PEPTIDASE_A1"/>
</dbReference>
<keyword evidence="3 10" id="KW-0732">Signal</keyword>
<feature type="signal peptide" evidence="10">
    <location>
        <begin position="1"/>
        <end position="19"/>
    </location>
</feature>
<evidence type="ECO:0000256" key="2">
    <source>
        <dbReference type="ARBA" id="ARBA00022670"/>
    </source>
</evidence>
<keyword evidence="2 9" id="KW-0645">Protease</keyword>
<dbReference type="PANTHER" id="PTHR47966:SF65">
    <property type="entry name" value="ASPARTIC-TYPE ENDOPEPTIDASE"/>
    <property type="match status" value="1"/>
</dbReference>
<feature type="non-terminal residue" evidence="12">
    <location>
        <position position="1"/>
    </location>
</feature>
<dbReference type="PROSITE" id="PS00141">
    <property type="entry name" value="ASP_PROTEASE"/>
    <property type="match status" value="1"/>
</dbReference>
<dbReference type="EMBL" id="NCSJ02000004">
    <property type="protein sequence ID" value="RFU35891.1"/>
    <property type="molecule type" value="Genomic_DNA"/>
</dbReference>
<organism evidence="12 13">
    <name type="scientific">Scytalidium lignicola</name>
    <name type="common">Hyphomycete</name>
    <dbReference type="NCBI Taxonomy" id="5539"/>
    <lineage>
        <taxon>Eukaryota</taxon>
        <taxon>Fungi</taxon>
        <taxon>Dikarya</taxon>
        <taxon>Ascomycota</taxon>
        <taxon>Pezizomycotina</taxon>
        <taxon>Leotiomycetes</taxon>
        <taxon>Leotiomycetes incertae sedis</taxon>
        <taxon>Scytalidium</taxon>
    </lineage>
</organism>
<keyword evidence="4 9" id="KW-0064">Aspartyl protease</keyword>
<dbReference type="GO" id="GO:0006508">
    <property type="term" value="P:proteolysis"/>
    <property type="evidence" value="ECO:0007669"/>
    <property type="project" value="UniProtKB-KW"/>
</dbReference>
<evidence type="ECO:0000256" key="10">
    <source>
        <dbReference type="SAM" id="SignalP"/>
    </source>
</evidence>
<feature type="domain" description="Peptidase A1" evidence="11">
    <location>
        <begin position="68"/>
        <end position="395"/>
    </location>
</feature>
<evidence type="ECO:0000256" key="3">
    <source>
        <dbReference type="ARBA" id="ARBA00022729"/>
    </source>
</evidence>
<comment type="caution">
    <text evidence="12">The sequence shown here is derived from an EMBL/GenBank/DDBJ whole genome shotgun (WGS) entry which is preliminary data.</text>
</comment>
<dbReference type="InterPro" id="IPR021109">
    <property type="entry name" value="Peptidase_aspartic_dom_sf"/>
</dbReference>
<evidence type="ECO:0000256" key="5">
    <source>
        <dbReference type="ARBA" id="ARBA00022801"/>
    </source>
</evidence>
<dbReference type="CDD" id="cd05474">
    <property type="entry name" value="SAP_like"/>
    <property type="match status" value="1"/>
</dbReference>
<dbReference type="OrthoDB" id="771136at2759"/>
<dbReference type="AlphaFoldDB" id="A0A3E2HSC4"/>
<gene>
    <name evidence="12" type="ORF">B7463_g463</name>
</gene>
<dbReference type="STRING" id="5539.A0A3E2HSC4"/>
<dbReference type="GO" id="GO:0004190">
    <property type="term" value="F:aspartic-type endopeptidase activity"/>
    <property type="evidence" value="ECO:0007669"/>
    <property type="project" value="UniProtKB-KW"/>
</dbReference>
<dbReference type="PRINTS" id="PR00792">
    <property type="entry name" value="PEPSIN"/>
</dbReference>
<feature type="active site" evidence="8">
    <location>
        <position position="86"/>
    </location>
</feature>
<dbReference type="InterPro" id="IPR033876">
    <property type="entry name" value="SAP-like"/>
</dbReference>
<keyword evidence="13" id="KW-1185">Reference proteome</keyword>
<evidence type="ECO:0000256" key="7">
    <source>
        <dbReference type="ARBA" id="ARBA00068059"/>
    </source>
</evidence>
<dbReference type="Gene3D" id="2.40.70.10">
    <property type="entry name" value="Acid Proteases"/>
    <property type="match status" value="2"/>
</dbReference>
<dbReference type="InterPro" id="IPR001461">
    <property type="entry name" value="Aspartic_peptidase_A1"/>
</dbReference>
<dbReference type="Pfam" id="PF00026">
    <property type="entry name" value="Asp"/>
    <property type="match status" value="1"/>
</dbReference>
<feature type="non-terminal residue" evidence="12">
    <location>
        <position position="477"/>
    </location>
</feature>
<sequence length="477" mass="49447">MKFTSVLAIAATHLSLVNALQLHKRTDGVPHVVEFPIERSSVSDRFQIDRLRERATVQTSLSNQKTLYIANASVGTPAQTVQLQIDTGSSDLWFNTPSSRECRSRRNPCAVTGTYAANSSSTYSYVASDFNITYADGTGASGDYATDTFTVGGATLSSLQFGIGYTSTINQGILGIGYPLLEAQVSAGRGPYNNLPAQMVADGLIQSNAYSLWLNDLDSSTGSILFGGVDTAKFEGELQSLPVQTVNGLFQALEITLTGLNFGNQIIATNQTVPALLDSGSSLTLLPDSMTEAIYEAVDAQFDSNQGTAFVDCNLAQNTTTIDFVFSGPTISVAMSELLIPAGTSTGAQLRLPNGAPACLFGISPAGNLGSVLGDTFLRSAYVVYDLSNNEISIAQTIFNTTESNILEIGTGTDSVPQATPVSNPVTAQGGGDSVGGFSGTVAVATATSTGGATNTAAPMKFGAIAAVGAGMLYGAL</sequence>
<evidence type="ECO:0000256" key="8">
    <source>
        <dbReference type="PIRSR" id="PIRSR601461-1"/>
    </source>
</evidence>
<reference evidence="12 13" key="1">
    <citation type="submission" date="2018-05" db="EMBL/GenBank/DDBJ databases">
        <title>Draft genome sequence of Scytalidium lignicola DSM 105466, a ubiquitous saprotrophic fungus.</title>
        <authorList>
            <person name="Buettner E."/>
            <person name="Gebauer A.M."/>
            <person name="Hofrichter M."/>
            <person name="Liers C."/>
            <person name="Kellner H."/>
        </authorList>
    </citation>
    <scope>NUCLEOTIDE SEQUENCE [LARGE SCALE GENOMIC DNA]</scope>
    <source>
        <strain evidence="12 13">DSM 105466</strain>
    </source>
</reference>
<feature type="chain" id="PRO_5017546308" description="Probable aspartic-type endopeptidase OPSB" evidence="10">
    <location>
        <begin position="20"/>
        <end position="477"/>
    </location>
</feature>
<keyword evidence="5 9" id="KW-0378">Hydrolase</keyword>
<evidence type="ECO:0000256" key="1">
    <source>
        <dbReference type="ARBA" id="ARBA00007447"/>
    </source>
</evidence>
<accession>A0A3E2HSC4</accession>
<dbReference type="Proteomes" id="UP000258309">
    <property type="component" value="Unassembled WGS sequence"/>
</dbReference>
<comment type="similarity">
    <text evidence="1 9">Belongs to the peptidase A1 family.</text>
</comment>
<dbReference type="PANTHER" id="PTHR47966">
    <property type="entry name" value="BETA-SITE APP-CLEAVING ENZYME, ISOFORM A-RELATED"/>
    <property type="match status" value="1"/>
</dbReference>
<evidence type="ECO:0000256" key="4">
    <source>
        <dbReference type="ARBA" id="ARBA00022750"/>
    </source>
</evidence>
<evidence type="ECO:0000256" key="6">
    <source>
        <dbReference type="ARBA" id="ARBA00067536"/>
    </source>
</evidence>
<dbReference type="PROSITE" id="PS51767">
    <property type="entry name" value="PEPTIDASE_A1"/>
    <property type="match status" value="1"/>
</dbReference>
<dbReference type="OMA" id="CNVTLGT"/>
<name>A0A3E2HSC4_SCYLI</name>